<protein>
    <recommendedName>
        <fullName evidence="1">non-specific serine/threonine protein kinase</fullName>
        <ecNumber evidence="1">2.7.11.1</ecNumber>
    </recommendedName>
</protein>
<evidence type="ECO:0000256" key="7">
    <source>
        <dbReference type="ARBA" id="ARBA00047899"/>
    </source>
</evidence>
<comment type="catalytic activity">
    <reaction evidence="8">
        <text>L-seryl-[protein] + ATP = O-phospho-L-seryl-[protein] + ADP + H(+)</text>
        <dbReference type="Rhea" id="RHEA:17989"/>
        <dbReference type="Rhea" id="RHEA-COMP:9863"/>
        <dbReference type="Rhea" id="RHEA-COMP:11604"/>
        <dbReference type="ChEBI" id="CHEBI:15378"/>
        <dbReference type="ChEBI" id="CHEBI:29999"/>
        <dbReference type="ChEBI" id="CHEBI:30616"/>
        <dbReference type="ChEBI" id="CHEBI:83421"/>
        <dbReference type="ChEBI" id="CHEBI:456216"/>
        <dbReference type="EC" id="2.7.11.1"/>
    </reaction>
</comment>
<dbReference type="OrthoDB" id="432483at2759"/>
<feature type="region of interest" description="Disordered" evidence="9">
    <location>
        <begin position="227"/>
        <end position="253"/>
    </location>
</feature>
<dbReference type="EMBL" id="JAEPRD010000084">
    <property type="protein sequence ID" value="KAG2200383.1"/>
    <property type="molecule type" value="Genomic_DNA"/>
</dbReference>
<dbReference type="SMART" id="SM00220">
    <property type="entry name" value="S_TKc"/>
    <property type="match status" value="1"/>
</dbReference>
<dbReference type="FunFam" id="3.30.200.20:FF:001236">
    <property type="entry name" value="AGC/RSK protein kinase"/>
    <property type="match status" value="1"/>
</dbReference>
<evidence type="ECO:0000256" key="3">
    <source>
        <dbReference type="ARBA" id="ARBA00022679"/>
    </source>
</evidence>
<reference evidence="11" key="1">
    <citation type="submission" date="2020-12" db="EMBL/GenBank/DDBJ databases">
        <title>Metabolic potential, ecology and presence of endohyphal bacteria is reflected in genomic diversity of Mucoromycotina.</title>
        <authorList>
            <person name="Muszewska A."/>
            <person name="Okrasinska A."/>
            <person name="Steczkiewicz K."/>
            <person name="Drgas O."/>
            <person name="Orlowska M."/>
            <person name="Perlinska-Lenart U."/>
            <person name="Aleksandrzak-Piekarczyk T."/>
            <person name="Szatraj K."/>
            <person name="Zielenkiewicz U."/>
            <person name="Pilsyk S."/>
            <person name="Malc E."/>
            <person name="Mieczkowski P."/>
            <person name="Kruszewska J.S."/>
            <person name="Biernat P."/>
            <person name="Pawlowska J."/>
        </authorList>
    </citation>
    <scope>NUCLEOTIDE SEQUENCE</scope>
    <source>
        <strain evidence="11">WA0000017839</strain>
    </source>
</reference>
<evidence type="ECO:0000256" key="4">
    <source>
        <dbReference type="ARBA" id="ARBA00022741"/>
    </source>
</evidence>
<evidence type="ECO:0000259" key="10">
    <source>
        <dbReference type="PROSITE" id="PS50011"/>
    </source>
</evidence>
<dbReference type="SUPFAM" id="SSF56112">
    <property type="entry name" value="Protein kinase-like (PK-like)"/>
    <property type="match status" value="1"/>
</dbReference>
<gene>
    <name evidence="11" type="ORF">INT47_002297</name>
</gene>
<keyword evidence="2" id="KW-0723">Serine/threonine-protein kinase</keyword>
<feature type="domain" description="Protein kinase" evidence="10">
    <location>
        <begin position="80"/>
        <end position="369"/>
    </location>
</feature>
<feature type="compositionally biased region" description="Polar residues" evidence="9">
    <location>
        <begin position="242"/>
        <end position="253"/>
    </location>
</feature>
<evidence type="ECO:0000256" key="1">
    <source>
        <dbReference type="ARBA" id="ARBA00012513"/>
    </source>
</evidence>
<dbReference type="Gene3D" id="3.30.200.20">
    <property type="entry name" value="Phosphorylase Kinase, domain 1"/>
    <property type="match status" value="1"/>
</dbReference>
<evidence type="ECO:0000256" key="6">
    <source>
        <dbReference type="ARBA" id="ARBA00022840"/>
    </source>
</evidence>
<evidence type="ECO:0000256" key="2">
    <source>
        <dbReference type="ARBA" id="ARBA00022527"/>
    </source>
</evidence>
<name>A0A8H7QZ48_9FUNG</name>
<sequence>MTTPKSNSWFNTTAFRPSNKAIRRVASAPNANNIQTLSKPSSLQYLQGEEQHFERMKLCKRTYSSASIKVRQVEVGPSSFVKVRMLGKGDVGKVYMVRQKGTDKLFAMKVLSKKEMIKRNKIKRALAEQEILSTSNHPFIVSLYHCFQSQEYLYFVMEYCMGGEFFRALQLRPGKCLNEEGAKFYAAEVTAALEYLHLQGHIYRDLKPENILLHQSGHIMLTDFDLSKGSSPPGRPGVVKSKSPNQPPSIDTKSCVQGLRTNSFVGTEEYIAPEVIKGCGHTSAVDWWTLGILIYEMLYGTTPFKGAGRNDTFAKILHIDVNFPYQPEPHNASITNAGKNLIRKLLHKDENCRLGSRAGAADVKQHVFFKNINFALLRNMTPPIIPATSNGMDAVNFRKIQESTSLDLEADGLKVMGSVEKSNPFEKFDSLTLYHTGDSDSELENL</sequence>
<dbReference type="PROSITE" id="PS50011">
    <property type="entry name" value="PROTEIN_KINASE_DOM"/>
    <property type="match status" value="1"/>
</dbReference>
<evidence type="ECO:0000313" key="12">
    <source>
        <dbReference type="Proteomes" id="UP000603453"/>
    </source>
</evidence>
<organism evidence="11 12">
    <name type="scientific">Mucor saturninus</name>
    <dbReference type="NCBI Taxonomy" id="64648"/>
    <lineage>
        <taxon>Eukaryota</taxon>
        <taxon>Fungi</taxon>
        <taxon>Fungi incertae sedis</taxon>
        <taxon>Mucoromycota</taxon>
        <taxon>Mucoromycotina</taxon>
        <taxon>Mucoromycetes</taxon>
        <taxon>Mucorales</taxon>
        <taxon>Mucorineae</taxon>
        <taxon>Mucoraceae</taxon>
        <taxon>Mucor</taxon>
    </lineage>
</organism>
<dbReference type="PANTHER" id="PTHR45637">
    <property type="entry name" value="FLIPPASE KINASE 1-RELATED"/>
    <property type="match status" value="1"/>
</dbReference>
<evidence type="ECO:0000313" key="11">
    <source>
        <dbReference type="EMBL" id="KAG2200383.1"/>
    </source>
</evidence>
<dbReference type="EC" id="2.7.11.1" evidence="1"/>
<proteinExistence type="predicted"/>
<comment type="caution">
    <text evidence="11">The sequence shown here is derived from an EMBL/GenBank/DDBJ whole genome shotgun (WGS) entry which is preliminary data.</text>
</comment>
<evidence type="ECO:0000256" key="9">
    <source>
        <dbReference type="SAM" id="MobiDB-lite"/>
    </source>
</evidence>
<accession>A0A8H7QZ48</accession>
<keyword evidence="5" id="KW-0418">Kinase</keyword>
<evidence type="ECO:0000256" key="8">
    <source>
        <dbReference type="ARBA" id="ARBA00048679"/>
    </source>
</evidence>
<dbReference type="FunFam" id="1.10.510.10:FF:000121">
    <property type="entry name" value="Serine/threonine-protein kinase nrc-2"/>
    <property type="match status" value="1"/>
</dbReference>
<keyword evidence="4" id="KW-0547">Nucleotide-binding</keyword>
<dbReference type="Gene3D" id="1.10.510.10">
    <property type="entry name" value="Transferase(Phosphotransferase) domain 1"/>
    <property type="match status" value="1"/>
</dbReference>
<evidence type="ECO:0000256" key="5">
    <source>
        <dbReference type="ARBA" id="ARBA00022777"/>
    </source>
</evidence>
<dbReference type="InterPro" id="IPR011009">
    <property type="entry name" value="Kinase-like_dom_sf"/>
</dbReference>
<keyword evidence="12" id="KW-1185">Reference proteome</keyword>
<keyword evidence="6" id="KW-0067">ATP-binding</keyword>
<keyword evidence="3" id="KW-0808">Transferase</keyword>
<dbReference type="Pfam" id="PF00069">
    <property type="entry name" value="Pkinase"/>
    <property type="match status" value="1"/>
</dbReference>
<dbReference type="AlphaFoldDB" id="A0A8H7QZ48"/>
<dbReference type="CDD" id="cd05574">
    <property type="entry name" value="STKc_phototropin_like"/>
    <property type="match status" value="1"/>
</dbReference>
<dbReference type="GO" id="GO:0004674">
    <property type="term" value="F:protein serine/threonine kinase activity"/>
    <property type="evidence" value="ECO:0007669"/>
    <property type="project" value="UniProtKB-KW"/>
</dbReference>
<dbReference type="Proteomes" id="UP000603453">
    <property type="component" value="Unassembled WGS sequence"/>
</dbReference>
<dbReference type="GO" id="GO:0005524">
    <property type="term" value="F:ATP binding"/>
    <property type="evidence" value="ECO:0007669"/>
    <property type="project" value="UniProtKB-KW"/>
</dbReference>
<comment type="catalytic activity">
    <reaction evidence="7">
        <text>L-threonyl-[protein] + ATP = O-phospho-L-threonyl-[protein] + ADP + H(+)</text>
        <dbReference type="Rhea" id="RHEA:46608"/>
        <dbReference type="Rhea" id="RHEA-COMP:11060"/>
        <dbReference type="Rhea" id="RHEA-COMP:11605"/>
        <dbReference type="ChEBI" id="CHEBI:15378"/>
        <dbReference type="ChEBI" id="CHEBI:30013"/>
        <dbReference type="ChEBI" id="CHEBI:30616"/>
        <dbReference type="ChEBI" id="CHEBI:61977"/>
        <dbReference type="ChEBI" id="CHEBI:456216"/>
        <dbReference type="EC" id="2.7.11.1"/>
    </reaction>
</comment>
<dbReference type="InterPro" id="IPR000719">
    <property type="entry name" value="Prot_kinase_dom"/>
</dbReference>